<dbReference type="Gene3D" id="2.60.120.290">
    <property type="entry name" value="Spermadhesin, CUB domain"/>
    <property type="match status" value="3"/>
</dbReference>
<protein>
    <submittedName>
        <fullName evidence="24">(pine wood nematode) hypothetical protein</fullName>
    </submittedName>
</protein>
<dbReference type="SUPFAM" id="SSF57535">
    <property type="entry name" value="Complement control module/SCR domain"/>
    <property type="match status" value="6"/>
</dbReference>
<keyword evidence="12" id="KW-0325">Glycoprotein</keyword>
<evidence type="ECO:0000256" key="3">
    <source>
        <dbReference type="ARBA" id="ARBA00022490"/>
    </source>
</evidence>
<feature type="domain" description="HYR" evidence="22">
    <location>
        <begin position="1458"/>
        <end position="1544"/>
    </location>
</feature>
<evidence type="ECO:0000256" key="7">
    <source>
        <dbReference type="ARBA" id="ARBA00022729"/>
    </source>
</evidence>
<comment type="caution">
    <text evidence="14">Lacks conserved residue(s) required for the propagation of feature annotation.</text>
</comment>
<keyword evidence="10" id="KW-0472">Membrane</keyword>
<dbReference type="GO" id="GO:0005509">
    <property type="term" value="F:calcium ion binding"/>
    <property type="evidence" value="ECO:0007669"/>
    <property type="project" value="InterPro"/>
</dbReference>
<dbReference type="InterPro" id="IPR000436">
    <property type="entry name" value="Sushi_SCR_CCP_dom"/>
</dbReference>
<feature type="domain" description="Sushi" evidence="23">
    <location>
        <begin position="1629"/>
        <end position="1694"/>
    </location>
</feature>
<feature type="domain" description="EGF-like" evidence="20">
    <location>
        <begin position="2135"/>
        <end position="2173"/>
    </location>
</feature>
<feature type="disulfide bond" evidence="13">
    <location>
        <begin position="445"/>
        <end position="472"/>
    </location>
</feature>
<dbReference type="CDD" id="cd00041">
    <property type="entry name" value="CUB"/>
    <property type="match status" value="3"/>
</dbReference>
<feature type="disulfide bond" evidence="15">
    <location>
        <begin position="178"/>
        <end position="190"/>
    </location>
</feature>
<dbReference type="PROSITE" id="PS01187">
    <property type="entry name" value="EGF_CA"/>
    <property type="match status" value="2"/>
</dbReference>
<feature type="disulfide bond" evidence="14">
    <location>
        <begin position="2083"/>
        <end position="2092"/>
    </location>
</feature>
<evidence type="ECO:0000256" key="8">
    <source>
        <dbReference type="ARBA" id="ARBA00022737"/>
    </source>
</evidence>
<dbReference type="SMART" id="SM00034">
    <property type="entry name" value="CLECT"/>
    <property type="match status" value="1"/>
</dbReference>
<feature type="disulfide bond" evidence="14">
    <location>
        <begin position="2045"/>
        <end position="2054"/>
    </location>
</feature>
<keyword evidence="10" id="KW-1133">Transmembrane helix</keyword>
<keyword evidence="16" id="KW-0768">Sushi</keyword>
<dbReference type="EMBL" id="CAJFDI010000004">
    <property type="protein sequence ID" value="CAD5227118.1"/>
    <property type="molecule type" value="Genomic_DNA"/>
</dbReference>
<dbReference type="GO" id="GO:0005737">
    <property type="term" value="C:cytoplasm"/>
    <property type="evidence" value="ECO:0007669"/>
    <property type="project" value="UniProtKB-SubCell"/>
</dbReference>
<feature type="chain" id="PRO_5036022048" evidence="17">
    <location>
        <begin position="22"/>
        <end position="2207"/>
    </location>
</feature>
<dbReference type="Pfam" id="PF02494">
    <property type="entry name" value="HYR"/>
    <property type="match status" value="2"/>
</dbReference>
<dbReference type="Gene3D" id="2.60.120.260">
    <property type="entry name" value="Galactose-binding domain-like"/>
    <property type="match status" value="2"/>
</dbReference>
<feature type="domain" description="Sushi" evidence="23">
    <location>
        <begin position="742"/>
        <end position="801"/>
    </location>
</feature>
<dbReference type="PROSITE" id="PS50041">
    <property type="entry name" value="C_TYPE_LECTIN_2"/>
    <property type="match status" value="1"/>
</dbReference>
<feature type="disulfide bond" evidence="15">
    <location>
        <begin position="197"/>
        <end position="212"/>
    </location>
</feature>
<dbReference type="InterPro" id="IPR009030">
    <property type="entry name" value="Growth_fac_rcpt_cys_sf"/>
</dbReference>
<feature type="disulfide bond" evidence="14">
    <location>
        <begin position="2123"/>
        <end position="2132"/>
    </location>
</feature>
<dbReference type="FunFam" id="2.10.25.10:FF:000095">
    <property type="entry name" value="Notch, isoform B"/>
    <property type="match status" value="1"/>
</dbReference>
<evidence type="ECO:0000256" key="12">
    <source>
        <dbReference type="ARBA" id="ARBA00023180"/>
    </source>
</evidence>
<comment type="subcellular location">
    <subcellularLocation>
        <location evidence="1">Cytoplasm</location>
    </subcellularLocation>
    <subcellularLocation>
        <location evidence="2">Secreted</location>
    </subcellularLocation>
</comment>
<dbReference type="GO" id="GO:0005576">
    <property type="term" value="C:extracellular region"/>
    <property type="evidence" value="ECO:0007669"/>
    <property type="project" value="UniProtKB-SubCell"/>
</dbReference>
<dbReference type="Gene3D" id="2.10.25.10">
    <property type="entry name" value="Laminin"/>
    <property type="match status" value="6"/>
</dbReference>
<dbReference type="InterPro" id="IPR002172">
    <property type="entry name" value="LDrepeatLR_classA_rpt"/>
</dbReference>
<dbReference type="Pfam" id="PF07645">
    <property type="entry name" value="EGF_CA"/>
    <property type="match status" value="2"/>
</dbReference>
<feature type="domain" description="HYR" evidence="22">
    <location>
        <begin position="1545"/>
        <end position="1628"/>
    </location>
</feature>
<dbReference type="Proteomes" id="UP000582659">
    <property type="component" value="Unassembled WGS sequence"/>
</dbReference>
<feature type="domain" description="CUB" evidence="18">
    <location>
        <begin position="337"/>
        <end position="444"/>
    </location>
</feature>
<organism evidence="26 28">
    <name type="scientific">Bursaphelenchus xylophilus</name>
    <name type="common">Pinewood nematode worm</name>
    <name type="synonym">Aphelenchoides xylophilus</name>
    <dbReference type="NCBI Taxonomy" id="6326"/>
    <lineage>
        <taxon>Eukaryota</taxon>
        <taxon>Metazoa</taxon>
        <taxon>Ecdysozoa</taxon>
        <taxon>Nematoda</taxon>
        <taxon>Chromadorea</taxon>
        <taxon>Rhabditida</taxon>
        <taxon>Tylenchina</taxon>
        <taxon>Tylenchomorpha</taxon>
        <taxon>Aphelenchoidea</taxon>
        <taxon>Aphelenchoididae</taxon>
        <taxon>Bursaphelenchus</taxon>
    </lineage>
</organism>
<dbReference type="SMART" id="SM00179">
    <property type="entry name" value="EGF_CA"/>
    <property type="match status" value="5"/>
</dbReference>
<dbReference type="SMART" id="SM00032">
    <property type="entry name" value="CCP"/>
    <property type="match status" value="9"/>
</dbReference>
<dbReference type="CDD" id="cd00112">
    <property type="entry name" value="LDLa"/>
    <property type="match status" value="1"/>
</dbReference>
<dbReference type="Pfam" id="PF00008">
    <property type="entry name" value="EGF"/>
    <property type="match status" value="2"/>
</dbReference>
<evidence type="ECO:0000256" key="5">
    <source>
        <dbReference type="ARBA" id="ARBA00022536"/>
    </source>
</evidence>
<dbReference type="InterPro" id="IPR035914">
    <property type="entry name" value="Sperma_CUB_dom_sf"/>
</dbReference>
<dbReference type="SMART" id="SM00042">
    <property type="entry name" value="CUB"/>
    <property type="match status" value="3"/>
</dbReference>
<dbReference type="SUPFAM" id="SSF56436">
    <property type="entry name" value="C-type lectin-like"/>
    <property type="match status" value="1"/>
</dbReference>
<dbReference type="PROSITE" id="PS50068">
    <property type="entry name" value="LDLRA_2"/>
    <property type="match status" value="1"/>
</dbReference>
<evidence type="ECO:0000259" key="18">
    <source>
        <dbReference type="PROSITE" id="PS01180"/>
    </source>
</evidence>
<keyword evidence="8" id="KW-0677">Repeat</keyword>
<dbReference type="PANTHER" id="PTHR45656">
    <property type="entry name" value="PROTEIN CBR-CLEC-78"/>
    <property type="match status" value="1"/>
</dbReference>
<feature type="disulfide bond" evidence="14">
    <location>
        <begin position="2104"/>
        <end position="2121"/>
    </location>
</feature>
<keyword evidence="27" id="KW-1185">Reference proteome</keyword>
<dbReference type="Gene3D" id="2.10.70.10">
    <property type="entry name" value="Complement Module, domain 1"/>
    <property type="match status" value="6"/>
</dbReference>
<dbReference type="InterPro" id="IPR051277">
    <property type="entry name" value="SEZ6_CSMD_C4BPB_Regulators"/>
</dbReference>
<evidence type="ECO:0000256" key="15">
    <source>
        <dbReference type="PROSITE-ProRule" id="PRU00124"/>
    </source>
</evidence>
<dbReference type="OrthoDB" id="430340at2759"/>
<dbReference type="Pfam" id="PF00057">
    <property type="entry name" value="Ldl_recept_a"/>
    <property type="match status" value="1"/>
</dbReference>
<feature type="disulfide bond" evidence="15">
    <location>
        <begin position="185"/>
        <end position="203"/>
    </location>
</feature>
<feature type="domain" description="Sushi" evidence="23">
    <location>
        <begin position="1173"/>
        <end position="1237"/>
    </location>
</feature>
<evidence type="ECO:0000256" key="10">
    <source>
        <dbReference type="ARBA" id="ARBA00022989"/>
    </source>
</evidence>
<feature type="domain" description="Sushi" evidence="23">
    <location>
        <begin position="681"/>
        <end position="741"/>
    </location>
</feature>
<dbReference type="Pfam" id="PF00084">
    <property type="entry name" value="Sushi"/>
    <property type="match status" value="6"/>
</dbReference>
<dbReference type="InterPro" id="IPR003410">
    <property type="entry name" value="HYR_dom"/>
</dbReference>
<feature type="disulfide bond" evidence="14">
    <location>
        <begin position="2163"/>
        <end position="2172"/>
    </location>
</feature>
<keyword evidence="4" id="KW-0964">Secreted</keyword>
<feature type="signal peptide" evidence="17">
    <location>
        <begin position="1"/>
        <end position="21"/>
    </location>
</feature>
<dbReference type="Proteomes" id="UP000095284">
    <property type="component" value="Unplaced"/>
</dbReference>
<dbReference type="CDD" id="cd00054">
    <property type="entry name" value="EGF_CA"/>
    <property type="match status" value="5"/>
</dbReference>
<dbReference type="eggNOG" id="KOG4297">
    <property type="taxonomic scope" value="Eukaryota"/>
</dbReference>
<evidence type="ECO:0000313" key="25">
    <source>
        <dbReference type="EMBL" id="CAG9116965.1"/>
    </source>
</evidence>
<evidence type="ECO:0000259" key="20">
    <source>
        <dbReference type="PROSITE" id="PS50026"/>
    </source>
</evidence>
<dbReference type="Gene3D" id="3.10.100.10">
    <property type="entry name" value="Mannose-Binding Protein A, subunit A"/>
    <property type="match status" value="1"/>
</dbReference>
<evidence type="ECO:0000313" key="24">
    <source>
        <dbReference type="EMBL" id="CAD5227118.1"/>
    </source>
</evidence>
<reference evidence="28" key="1">
    <citation type="submission" date="2016-11" db="UniProtKB">
        <authorList>
            <consortium name="WormBaseParasite"/>
        </authorList>
    </citation>
    <scope>IDENTIFICATION</scope>
</reference>
<dbReference type="InterPro" id="IPR016186">
    <property type="entry name" value="C-type_lectin-like/link_sf"/>
</dbReference>
<keyword evidence="11 14" id="KW-1015">Disulfide bond</keyword>
<dbReference type="InterPro" id="IPR023415">
    <property type="entry name" value="LDLR_class-A_CS"/>
</dbReference>
<dbReference type="InterPro" id="IPR000152">
    <property type="entry name" value="EGF-type_Asp/Asn_hydroxyl_site"/>
</dbReference>
<feature type="disulfide bond" evidence="16">
    <location>
        <begin position="683"/>
        <end position="726"/>
    </location>
</feature>
<name>A0A1I7S4C9_BURXY</name>
<dbReference type="FunFam" id="2.10.25.10:FF:000425">
    <property type="entry name" value="Eyes shut homolog"/>
    <property type="match status" value="1"/>
</dbReference>
<evidence type="ECO:0000256" key="4">
    <source>
        <dbReference type="ARBA" id="ARBA00022525"/>
    </source>
</evidence>
<feature type="domain" description="CUB" evidence="18">
    <location>
        <begin position="445"/>
        <end position="559"/>
    </location>
</feature>
<dbReference type="PANTHER" id="PTHR45656:SF4">
    <property type="entry name" value="PROTEIN CBR-CLEC-78"/>
    <property type="match status" value="1"/>
</dbReference>
<feature type="disulfide bond" evidence="16">
    <location>
        <begin position="744"/>
        <end position="787"/>
    </location>
</feature>
<dbReference type="SMART" id="SM00231">
    <property type="entry name" value="FA58C"/>
    <property type="match status" value="1"/>
</dbReference>
<dbReference type="EMBL" id="CAJFCV020000004">
    <property type="protein sequence ID" value="CAG9116965.1"/>
    <property type="molecule type" value="Genomic_DNA"/>
</dbReference>
<evidence type="ECO:0000259" key="19">
    <source>
        <dbReference type="PROSITE" id="PS50022"/>
    </source>
</evidence>
<dbReference type="InterPro" id="IPR001881">
    <property type="entry name" value="EGF-like_Ca-bd_dom"/>
</dbReference>
<dbReference type="Gene3D" id="4.10.400.10">
    <property type="entry name" value="Low-density Lipoprotein Receptor"/>
    <property type="match status" value="1"/>
</dbReference>
<accession>A0A1I7S4C9</accession>
<dbReference type="SMART" id="SM00192">
    <property type="entry name" value="LDLa"/>
    <property type="match status" value="1"/>
</dbReference>
<dbReference type="InterPro" id="IPR018097">
    <property type="entry name" value="EGF_Ca-bd_CS"/>
</dbReference>
<evidence type="ECO:0000259" key="23">
    <source>
        <dbReference type="PROSITE" id="PS50923"/>
    </source>
</evidence>
<dbReference type="eggNOG" id="KOG1217">
    <property type="taxonomic scope" value="Eukaryota"/>
</dbReference>
<dbReference type="SUPFAM" id="SSF57424">
    <property type="entry name" value="LDL receptor-like module"/>
    <property type="match status" value="1"/>
</dbReference>
<evidence type="ECO:0000256" key="9">
    <source>
        <dbReference type="ARBA" id="ARBA00022837"/>
    </source>
</evidence>
<feature type="domain" description="CUB" evidence="18">
    <location>
        <begin position="221"/>
        <end position="333"/>
    </location>
</feature>
<feature type="domain" description="EGF-like" evidence="20">
    <location>
        <begin position="2057"/>
        <end position="2093"/>
    </location>
</feature>
<feature type="disulfide bond" evidence="16">
    <location>
        <begin position="1070"/>
        <end position="1097"/>
    </location>
</feature>
<dbReference type="PROSITE" id="PS50026">
    <property type="entry name" value="EGF_3"/>
    <property type="match status" value="6"/>
</dbReference>
<dbReference type="PROSITE" id="PS50022">
    <property type="entry name" value="FA58C_3"/>
    <property type="match status" value="1"/>
</dbReference>
<sequence length="2207" mass="241316">MGQPNMALFWAIVLYSILVQAEKSQNVTEIPYILTGVSMNCPAGWDLVGDKCFRAFNSEKSWPQALIFCERYGALLAKVESAAENEFLGRIISRPTKSSALSKHWIGLITEKSTEDEGSFVWSDGSVVSRFVGFWAKQQPDFGNGNCVQAGVNSEKLAEWQMEMCNLMSPFVCQLNACVSGSFHCGNGKCVSEKAHCNGHNECGDYSDELNCPAPHGQVACLHYEKSENGKIESPNFPSSYGPNLDCRWVIEGPINSRIMVTFDQFETELNQDLVTVLDGGPSENSTLVLDHLSGSPQSSRLSLITSTNMLTVQFRSDALVQARGFKASWRAVPFSCGGSLKAHLFSQTFSSPRPYPAGGECVWKIEAPEDQVISLNIEEFDIKPGKDQLIIYDGPHPSSPILSRLAGNLSNQLVISTQNFLYIYFYSSQADSTNGFTIHYKKGCNNTIKYNHGNLLSPGNGIIPYPASQICRYVIDLGEGMSDRPISIDFNTFDVQNDDVLKMFDGDVNATVLHEGKGFTEGRNPPKKLHSTKGKVAIVFETNAMKQANGWNLTFSANCPPLKAPKTVFLTTQSTSFGTKVTVSCQTGYEFTNGIGHRFDISCDLGGKWSNDYIPNCQPVYCSAVPQIANGYAVAATNVSYGGIAKFKCYDGFHFKSGKDTEEIYCKTEGWTETPKCLAEICPALPTFLNGERTLKFGDATGYGTVYEFSCAPGYRHNGPNTILCQSDGKWSAQQPVCKKRICPNIPQIENGRIVVPPTGALEFGDSARVECNPGFRSTGADSVKCLANQTLSEVPECRDVDECVEAIASCVTKSTKCLNLEGGYTCQCLDGFKPQLTCPSFHVLSPSLVKTSSSAIFNMSSVTFCAEKSDDKRYLEFEFPAPKVLERIRFEKTEDGVPLAISVSYSPDLKSRLRSIEDLLEIPLKNVDMAGSQVVVLKTPVEAQRVRVRLDRFKDSACARIELMGCQKTNCVDIDECEVANGYCDHQCHNTVGGFKCSCRDGYDLFVENGQGGAMLKEGETGLDNLDMIRYNKTCVPRKCPKVEAPAHGKVINLGKEFAHPNVLEFRCDHGYQIRGSPFLQCTSDGVWNGTVPTCTPAVCEGVQNNTSIGMFVTEDKPYVPYGDNVTVVCTQQNRPIKQSPLGGLRQCIYDPRPDGMDYWLSGPEATCPLVECGPPPALAGAFYEGEDANFKVGSSLAFNCRPPYSLLGKSSYDDRIARCNVDGSWDLGDMRCEGPVCVDPGHPEAGQTFLNSVEEGAVAKFTCDRPGYKPYAYDAINCTLGTSCLLSEDVGISNGYIPDGAFSDSDTKTMWGYEPHKARMSSTGWCGSKDAFIFLSVDLQRIYTLNTLRIAGVAGSGYLRGHVTKLQLFYKVQFSQNYDTYPVEFETAPGNHNKMYQFHLEPPIKARYVLLGVTEYEENPCLKFDMHGCLAPLSTAHEIPSHLQVGWNASVPQCIDAEPPQFINCPANPIFAQTDEFGQILPIKYNVPDVHDNSGVVAYVKVEPKDVQPPFHIHAPLDVKYTAYDEAGNFAECTVQLRVPDTQPPAMKCPESYSVYTSGNETSKHVVFNESTVHVVMHDSSNITEFTISPSETEINLFSAVDVEAVATDSHNNRASCKFQVALLPEPCTEASLRTDDHTIKKCSTENNQTSCIIKCKSGYRFVNSSIEEVKYSCSPSLEWSPKSHPPACVRKSEEPARYEFQVSVDYSSSIPARDECMKPYADAVANAFETLDASLTQKCSSSVQVYVRFLGARFMVDPSNNKMVKANFTVQILPTVLQEVFYELCGLTLSTIFDLKIPGATLPIKTLLQLPNGGLNAPTCMPMNAVSTKIHQGFACSKGEILNKEGTDLPECIPCAKGSVFAGSSCVLCPPGSYQDKDGQQECKKCPEGTFTRTSGTTSRSGCLAVCGNGMFSESGLIPCQLCPRHTFAGPPLPGGYKTCDACPEGTYTANLGATGPSHCKQPCKPGFFSESGLEPCSPCPLNFYQTSLGQQRCIECANNTITHEVGRAIEEECKPLECTGVKCQNKGVCAIANHKTICECRPGFTGEFCEEQVPICDTNPCLNGATCENVAGTFRCICPQNFTGSRCQFGPDECIGVNCPNGGVCQDLPGVGTYKCVCRTGFIGHDCSEIADLCQSDNPCKNGADCVPLQLGRYKCKCLPGWEGPTCERNIGGLFLVPLRDVFEIWGRNVMLGVVKSKFFLQ</sequence>
<dbReference type="Proteomes" id="UP000659654">
    <property type="component" value="Unassembled WGS sequence"/>
</dbReference>
<dbReference type="InterPro" id="IPR001304">
    <property type="entry name" value="C-type_lectin-like"/>
</dbReference>
<dbReference type="Pfam" id="PF07699">
    <property type="entry name" value="Ephrin_rec_like"/>
    <property type="match status" value="3"/>
</dbReference>
<dbReference type="Pfam" id="PF00754">
    <property type="entry name" value="F5_F8_type_C"/>
    <property type="match status" value="1"/>
</dbReference>
<dbReference type="SUPFAM" id="SSF57196">
    <property type="entry name" value="EGF/Laminin"/>
    <property type="match status" value="5"/>
</dbReference>
<dbReference type="PROSITE" id="PS01209">
    <property type="entry name" value="LDLRA_1"/>
    <property type="match status" value="1"/>
</dbReference>
<evidence type="ECO:0000256" key="1">
    <source>
        <dbReference type="ARBA" id="ARBA00004496"/>
    </source>
</evidence>
<dbReference type="InterPro" id="IPR035976">
    <property type="entry name" value="Sushi/SCR/CCP_sf"/>
</dbReference>
<feature type="domain" description="F5/8 type C" evidence="19">
    <location>
        <begin position="1287"/>
        <end position="1432"/>
    </location>
</feature>
<keyword evidence="5 14" id="KW-0245">EGF-like domain</keyword>
<evidence type="ECO:0000256" key="11">
    <source>
        <dbReference type="ARBA" id="ARBA00023157"/>
    </source>
</evidence>
<dbReference type="PROSITE" id="PS00010">
    <property type="entry name" value="ASX_HYDROXYL"/>
    <property type="match status" value="3"/>
</dbReference>
<dbReference type="Pfam" id="PF00431">
    <property type="entry name" value="CUB"/>
    <property type="match status" value="3"/>
</dbReference>
<proteinExistence type="predicted"/>
<dbReference type="SMART" id="SM01411">
    <property type="entry name" value="Ephrin_rec_like"/>
    <property type="match status" value="3"/>
</dbReference>
<dbReference type="SUPFAM" id="SSF57184">
    <property type="entry name" value="Growth factor receptor domain"/>
    <property type="match status" value="1"/>
</dbReference>
<dbReference type="CDD" id="cd00057">
    <property type="entry name" value="FA58C"/>
    <property type="match status" value="1"/>
</dbReference>
<feature type="domain" description="Sushi" evidence="23">
    <location>
        <begin position="558"/>
        <end position="620"/>
    </location>
</feature>
<feature type="domain" description="Sushi" evidence="23">
    <location>
        <begin position="621"/>
        <end position="680"/>
    </location>
</feature>
<dbReference type="SMR" id="A0A1I7S4C9"/>
<dbReference type="Gene3D" id="2.10.50.10">
    <property type="entry name" value="Tumor Necrosis Factor Receptor, subunit A, domain 2"/>
    <property type="match status" value="2"/>
</dbReference>
<evidence type="ECO:0000256" key="6">
    <source>
        <dbReference type="ARBA" id="ARBA00022692"/>
    </source>
</evidence>
<dbReference type="InterPro" id="IPR036055">
    <property type="entry name" value="LDL_receptor-like_sf"/>
</dbReference>
<dbReference type="InterPro" id="IPR000859">
    <property type="entry name" value="CUB_dom"/>
</dbReference>
<dbReference type="PROSITE" id="PS01180">
    <property type="entry name" value="CUB"/>
    <property type="match status" value="3"/>
</dbReference>
<dbReference type="SUPFAM" id="SSF49854">
    <property type="entry name" value="Spermadhesin, CUB domain"/>
    <property type="match status" value="3"/>
</dbReference>
<keyword evidence="9" id="KW-0106">Calcium</keyword>
<feature type="domain" description="Sushi" evidence="23">
    <location>
        <begin position="1040"/>
        <end position="1099"/>
    </location>
</feature>
<dbReference type="InterPro" id="IPR008979">
    <property type="entry name" value="Galactose-bd-like_sf"/>
</dbReference>
<feature type="domain" description="EGF-like" evidence="20">
    <location>
        <begin position="2095"/>
        <end position="2133"/>
    </location>
</feature>
<evidence type="ECO:0000256" key="17">
    <source>
        <dbReference type="SAM" id="SignalP"/>
    </source>
</evidence>
<feature type="domain" description="EGF-like" evidence="20">
    <location>
        <begin position="2019"/>
        <end position="2055"/>
    </location>
</feature>
<dbReference type="PROSITE" id="PS00022">
    <property type="entry name" value="EGF_1"/>
    <property type="match status" value="4"/>
</dbReference>
<evidence type="ECO:0000256" key="13">
    <source>
        <dbReference type="PROSITE-ProRule" id="PRU00059"/>
    </source>
</evidence>
<evidence type="ECO:0000256" key="2">
    <source>
        <dbReference type="ARBA" id="ARBA00004613"/>
    </source>
</evidence>
<evidence type="ECO:0000259" key="21">
    <source>
        <dbReference type="PROSITE" id="PS50041"/>
    </source>
</evidence>
<dbReference type="WBParaSite" id="BXY_0786200.1">
    <property type="protein sequence ID" value="BXY_0786200.1"/>
    <property type="gene ID" value="BXY_0786200"/>
</dbReference>
<evidence type="ECO:0000256" key="14">
    <source>
        <dbReference type="PROSITE-ProRule" id="PRU00076"/>
    </source>
</evidence>
<gene>
    <name evidence="24" type="ORF">BXYJ_LOCUS9663</name>
</gene>
<dbReference type="InterPro" id="IPR049883">
    <property type="entry name" value="NOTCH1_EGF-like"/>
</dbReference>
<dbReference type="InterPro" id="IPR011641">
    <property type="entry name" value="Tyr-kin_ephrin_A/B_rcpt-like"/>
</dbReference>
<dbReference type="FunFam" id="4.10.400.10:FF:000065">
    <property type="entry name" value="Transmembrane protease serine 7"/>
    <property type="match status" value="1"/>
</dbReference>
<dbReference type="PROSITE" id="PS50923">
    <property type="entry name" value="SUSHI"/>
    <property type="match status" value="7"/>
</dbReference>
<feature type="domain" description="C-type lectin" evidence="21">
    <location>
        <begin position="48"/>
        <end position="174"/>
    </location>
</feature>
<evidence type="ECO:0000313" key="28">
    <source>
        <dbReference type="WBParaSite" id="BXY_0786200.1"/>
    </source>
</evidence>
<reference evidence="25" key="2">
    <citation type="submission" date="2020-08" db="EMBL/GenBank/DDBJ databases">
        <authorList>
            <person name="Kikuchi T."/>
        </authorList>
    </citation>
    <scope>NUCLEOTIDE SEQUENCE</scope>
    <source>
        <strain evidence="24">Ka4C1</strain>
    </source>
</reference>
<dbReference type="PROSITE" id="PS01186">
    <property type="entry name" value="EGF_2"/>
    <property type="match status" value="4"/>
</dbReference>
<evidence type="ECO:0000259" key="22">
    <source>
        <dbReference type="PROSITE" id="PS50825"/>
    </source>
</evidence>
<keyword evidence="7 17" id="KW-0732">Signal</keyword>
<evidence type="ECO:0000313" key="27">
    <source>
        <dbReference type="Proteomes" id="UP000659654"/>
    </source>
</evidence>
<feature type="disulfide bond" evidence="16">
    <location>
        <begin position="712"/>
        <end position="739"/>
    </location>
</feature>
<keyword evidence="6" id="KW-0812">Transmembrane</keyword>
<evidence type="ECO:0000313" key="26">
    <source>
        <dbReference type="Proteomes" id="UP000095284"/>
    </source>
</evidence>
<dbReference type="SUPFAM" id="SSF49785">
    <property type="entry name" value="Galactose-binding domain-like"/>
    <property type="match status" value="1"/>
</dbReference>
<evidence type="ECO:0000256" key="16">
    <source>
        <dbReference type="PROSITE-ProRule" id="PRU00302"/>
    </source>
</evidence>
<dbReference type="InterPro" id="IPR000421">
    <property type="entry name" value="FA58C"/>
</dbReference>
<dbReference type="CDD" id="cd00037">
    <property type="entry name" value="CLECT"/>
    <property type="match status" value="1"/>
</dbReference>
<dbReference type="SMART" id="SM00181">
    <property type="entry name" value="EGF"/>
    <property type="match status" value="6"/>
</dbReference>
<dbReference type="Pfam" id="PF00059">
    <property type="entry name" value="Lectin_C"/>
    <property type="match status" value="1"/>
</dbReference>
<feature type="domain" description="EGF-like" evidence="20">
    <location>
        <begin position="801"/>
        <end position="841"/>
    </location>
</feature>
<dbReference type="InterPro" id="IPR016187">
    <property type="entry name" value="CTDL_fold"/>
</dbReference>
<dbReference type="PROSITE" id="PS50825">
    <property type="entry name" value="HYR"/>
    <property type="match status" value="2"/>
</dbReference>
<dbReference type="InterPro" id="IPR000742">
    <property type="entry name" value="EGF"/>
</dbReference>
<keyword evidence="3" id="KW-0963">Cytoplasm</keyword>
<feature type="domain" description="EGF-like" evidence="20">
    <location>
        <begin position="975"/>
        <end position="1013"/>
    </location>
</feature>
<dbReference type="CDD" id="cd00033">
    <property type="entry name" value="CCP"/>
    <property type="match status" value="5"/>
</dbReference>